<evidence type="ECO:0000313" key="2">
    <source>
        <dbReference type="EMBL" id="KAJ3476058.1"/>
    </source>
</evidence>
<comment type="caution">
    <text evidence="2">The sequence shown here is derived from an EMBL/GenBank/DDBJ whole genome shotgun (WGS) entry which is preliminary data.</text>
</comment>
<name>A0AAD5URT5_9APHY</name>
<reference evidence="2" key="1">
    <citation type="submission" date="2022-07" db="EMBL/GenBank/DDBJ databases">
        <title>Genome Sequence of Physisporinus lineatus.</title>
        <authorList>
            <person name="Buettner E."/>
        </authorList>
    </citation>
    <scope>NUCLEOTIDE SEQUENCE</scope>
    <source>
        <strain evidence="2">VT162</strain>
    </source>
</reference>
<feature type="compositionally biased region" description="Basic and acidic residues" evidence="1">
    <location>
        <begin position="50"/>
        <end position="60"/>
    </location>
</feature>
<evidence type="ECO:0000256" key="1">
    <source>
        <dbReference type="SAM" id="MobiDB-lite"/>
    </source>
</evidence>
<protein>
    <submittedName>
        <fullName evidence="2">Uncharacterized protein</fullName>
    </submittedName>
</protein>
<feature type="region of interest" description="Disordered" evidence="1">
    <location>
        <begin position="50"/>
        <end position="131"/>
    </location>
</feature>
<sequence length="131" mass="14038">MEECWNVFCTAFCGICCTGSGSGTSGGCCGPCCKRSLDDDDLEQAEAELYRQGKMRDQARKSQAFPPDGEGYTSEQPSRKDMVAAIRSDDDHEVGGEEQTQVQGQAQQPRTSRTSGGGGPRHSRSPSSPPK</sequence>
<proteinExistence type="predicted"/>
<feature type="compositionally biased region" description="Basic and acidic residues" evidence="1">
    <location>
        <begin position="77"/>
        <end position="95"/>
    </location>
</feature>
<dbReference type="EMBL" id="JANAWD010000759">
    <property type="protein sequence ID" value="KAJ3476058.1"/>
    <property type="molecule type" value="Genomic_DNA"/>
</dbReference>
<feature type="compositionally biased region" description="Low complexity" evidence="1">
    <location>
        <begin position="97"/>
        <end position="114"/>
    </location>
</feature>
<keyword evidence="3" id="KW-1185">Reference proteome</keyword>
<dbReference type="Proteomes" id="UP001212997">
    <property type="component" value="Unassembled WGS sequence"/>
</dbReference>
<accession>A0AAD5URT5</accession>
<gene>
    <name evidence="2" type="ORF">NLI96_g11422</name>
</gene>
<organism evidence="2 3">
    <name type="scientific">Meripilus lineatus</name>
    <dbReference type="NCBI Taxonomy" id="2056292"/>
    <lineage>
        <taxon>Eukaryota</taxon>
        <taxon>Fungi</taxon>
        <taxon>Dikarya</taxon>
        <taxon>Basidiomycota</taxon>
        <taxon>Agaricomycotina</taxon>
        <taxon>Agaricomycetes</taxon>
        <taxon>Polyporales</taxon>
        <taxon>Meripilaceae</taxon>
        <taxon>Meripilus</taxon>
    </lineage>
</organism>
<evidence type="ECO:0000313" key="3">
    <source>
        <dbReference type="Proteomes" id="UP001212997"/>
    </source>
</evidence>
<dbReference type="AlphaFoldDB" id="A0AAD5URT5"/>